<dbReference type="EMBL" id="AUPC02000157">
    <property type="protein sequence ID" value="POG68164.1"/>
    <property type="molecule type" value="Genomic_DNA"/>
</dbReference>
<reference evidence="2 3" key="2">
    <citation type="journal article" date="2018" name="New Phytol.">
        <title>High intraspecific genome diversity in the model arbuscular mycorrhizal symbiont Rhizophagus irregularis.</title>
        <authorList>
            <person name="Chen E.C.H."/>
            <person name="Morin E."/>
            <person name="Beaudet D."/>
            <person name="Noel J."/>
            <person name="Yildirir G."/>
            <person name="Ndikumana S."/>
            <person name="Charron P."/>
            <person name="St-Onge C."/>
            <person name="Giorgi J."/>
            <person name="Kruger M."/>
            <person name="Marton T."/>
            <person name="Ropars J."/>
            <person name="Grigoriev I.V."/>
            <person name="Hainaut M."/>
            <person name="Henrissat B."/>
            <person name="Roux C."/>
            <person name="Martin F."/>
            <person name="Corradi N."/>
        </authorList>
    </citation>
    <scope>NUCLEOTIDE SEQUENCE [LARGE SCALE GENOMIC DNA]</scope>
    <source>
        <strain evidence="2 3">DAOM 197198</strain>
    </source>
</reference>
<evidence type="ECO:0000256" key="1">
    <source>
        <dbReference type="SAM" id="Phobius"/>
    </source>
</evidence>
<accession>A0A2P4PS00</accession>
<organism evidence="2 3">
    <name type="scientific">Rhizophagus irregularis (strain DAOM 181602 / DAOM 197198 / MUCL 43194)</name>
    <name type="common">Arbuscular mycorrhizal fungus</name>
    <name type="synonym">Glomus intraradices</name>
    <dbReference type="NCBI Taxonomy" id="747089"/>
    <lineage>
        <taxon>Eukaryota</taxon>
        <taxon>Fungi</taxon>
        <taxon>Fungi incertae sedis</taxon>
        <taxon>Mucoromycota</taxon>
        <taxon>Glomeromycotina</taxon>
        <taxon>Glomeromycetes</taxon>
        <taxon>Glomerales</taxon>
        <taxon>Glomeraceae</taxon>
        <taxon>Rhizophagus</taxon>
    </lineage>
</organism>
<dbReference type="AlphaFoldDB" id="A0A2P4PS00"/>
<sequence>MCRKSIRWTIHQVSQFRKDVILNLSWCWLHIVFFFFIRWTFSDNPMEFRYWDGMFLQTFRLLNMIISRCLFVPIEEFHQYLNSYFPQIL</sequence>
<keyword evidence="1" id="KW-1133">Transmembrane helix</keyword>
<keyword evidence="1" id="KW-0812">Transmembrane</keyword>
<evidence type="ECO:0000313" key="2">
    <source>
        <dbReference type="EMBL" id="POG68164.1"/>
    </source>
</evidence>
<name>A0A2P4PS00_RHIID</name>
<evidence type="ECO:0000313" key="3">
    <source>
        <dbReference type="Proteomes" id="UP000018888"/>
    </source>
</evidence>
<reference evidence="2 3" key="1">
    <citation type="journal article" date="2013" name="Proc. Natl. Acad. Sci. U.S.A.">
        <title>Genome of an arbuscular mycorrhizal fungus provides insight into the oldest plant symbiosis.</title>
        <authorList>
            <person name="Tisserant E."/>
            <person name="Malbreil M."/>
            <person name="Kuo A."/>
            <person name="Kohler A."/>
            <person name="Symeonidi A."/>
            <person name="Balestrini R."/>
            <person name="Charron P."/>
            <person name="Duensing N."/>
            <person name="Frei Dit Frey N."/>
            <person name="Gianinazzi-Pearson V."/>
            <person name="Gilbert L.B."/>
            <person name="Handa Y."/>
            <person name="Herr J.R."/>
            <person name="Hijri M."/>
            <person name="Koul R."/>
            <person name="Kawaguchi M."/>
            <person name="Krajinski F."/>
            <person name="Lammers P.J."/>
            <person name="Masclaux F.G."/>
            <person name="Murat C."/>
            <person name="Morin E."/>
            <person name="Ndikumana S."/>
            <person name="Pagni M."/>
            <person name="Petitpierre D."/>
            <person name="Requena N."/>
            <person name="Rosikiewicz P."/>
            <person name="Riley R."/>
            <person name="Saito K."/>
            <person name="San Clemente H."/>
            <person name="Shapiro H."/>
            <person name="van Tuinen D."/>
            <person name="Becard G."/>
            <person name="Bonfante P."/>
            <person name="Paszkowski U."/>
            <person name="Shachar-Hill Y.Y."/>
            <person name="Tuskan G.A."/>
            <person name="Young P.W."/>
            <person name="Sanders I.R."/>
            <person name="Henrissat B."/>
            <person name="Rensing S.A."/>
            <person name="Grigoriev I.V."/>
            <person name="Corradi N."/>
            <person name="Roux C."/>
            <person name="Martin F."/>
        </authorList>
    </citation>
    <scope>NUCLEOTIDE SEQUENCE [LARGE SCALE GENOMIC DNA]</scope>
    <source>
        <strain evidence="2 3">DAOM 197198</strain>
    </source>
</reference>
<gene>
    <name evidence="2" type="ORF">GLOIN_2v1639796</name>
</gene>
<comment type="caution">
    <text evidence="2">The sequence shown here is derived from an EMBL/GenBank/DDBJ whole genome shotgun (WGS) entry which is preliminary data.</text>
</comment>
<feature type="transmembrane region" description="Helical" evidence="1">
    <location>
        <begin position="20"/>
        <end position="41"/>
    </location>
</feature>
<keyword evidence="3" id="KW-1185">Reference proteome</keyword>
<proteinExistence type="predicted"/>
<protein>
    <submittedName>
        <fullName evidence="2">Uncharacterized protein</fullName>
    </submittedName>
</protein>
<dbReference type="Proteomes" id="UP000018888">
    <property type="component" value="Unassembled WGS sequence"/>
</dbReference>
<keyword evidence="1" id="KW-0472">Membrane</keyword>